<evidence type="ECO:0000313" key="3">
    <source>
        <dbReference type="EMBL" id="QCD35700.1"/>
    </source>
</evidence>
<dbReference type="Proteomes" id="UP000297031">
    <property type="component" value="Chromosome"/>
</dbReference>
<accession>A0A4P7VIL6</accession>
<feature type="domain" description="Type 9 secretion system plug protein N-terminal" evidence="2">
    <location>
        <begin position="32"/>
        <end position="155"/>
    </location>
</feature>
<organism evidence="3 4">
    <name type="scientific">Muribaculum gordoncarteri</name>
    <dbReference type="NCBI Taxonomy" id="2530390"/>
    <lineage>
        <taxon>Bacteria</taxon>
        <taxon>Pseudomonadati</taxon>
        <taxon>Bacteroidota</taxon>
        <taxon>Bacteroidia</taxon>
        <taxon>Bacteroidales</taxon>
        <taxon>Muribaculaceae</taxon>
        <taxon>Muribaculum</taxon>
    </lineage>
</organism>
<dbReference type="OrthoDB" id="1522602at2"/>
<evidence type="ECO:0000259" key="2">
    <source>
        <dbReference type="Pfam" id="PF17116"/>
    </source>
</evidence>
<dbReference type="AlphaFoldDB" id="A0A4P7VIL6"/>
<reference evidence="3 4" key="1">
    <citation type="submission" date="2019-02" db="EMBL/GenBank/DDBJ databases">
        <title>Isolation and identification of novel species under the genus Muribaculum.</title>
        <authorList>
            <person name="Miyake S."/>
            <person name="Ding Y."/>
            <person name="Low A."/>
            <person name="Soh M."/>
            <person name="Seedorf H."/>
        </authorList>
    </citation>
    <scope>NUCLEOTIDE SEQUENCE [LARGE SCALE GENOMIC DNA]</scope>
    <source>
        <strain evidence="3 4">TLL-A4</strain>
    </source>
</reference>
<dbReference type="Pfam" id="PF17116">
    <property type="entry name" value="T9SS_plug_1st"/>
    <property type="match status" value="1"/>
</dbReference>
<keyword evidence="4" id="KW-1185">Reference proteome</keyword>
<evidence type="ECO:0000256" key="1">
    <source>
        <dbReference type="SAM" id="SignalP"/>
    </source>
</evidence>
<feature type="chain" id="PRO_5020221846" evidence="1">
    <location>
        <begin position="21"/>
        <end position="417"/>
    </location>
</feature>
<keyword evidence="1" id="KW-0732">Signal</keyword>
<evidence type="ECO:0000313" key="4">
    <source>
        <dbReference type="Proteomes" id="UP000297031"/>
    </source>
</evidence>
<gene>
    <name evidence="3" type="ORF">E7746_07255</name>
</gene>
<dbReference type="KEGG" id="mgod:E7746_07255"/>
<proteinExistence type="predicted"/>
<dbReference type="EMBL" id="CP039393">
    <property type="protein sequence ID" value="QCD35700.1"/>
    <property type="molecule type" value="Genomic_DNA"/>
</dbReference>
<dbReference type="InterPro" id="IPR031345">
    <property type="entry name" value="T9SS_Plug_N"/>
</dbReference>
<feature type="signal peptide" evidence="1">
    <location>
        <begin position="1"/>
        <end position="20"/>
    </location>
</feature>
<name>A0A4P7VIL6_9BACT</name>
<protein>
    <submittedName>
        <fullName evidence="3">DUF5103 domain-containing protein</fullName>
    </submittedName>
</protein>
<sequence length="417" mass="47723">MIRRLSLLLSVILSMSHAMAVDTGNMVTPRFRSLQVTVDGNELAPPVITLNSDDKVTIAFDELAEDRSYLRYSLVHCDASWQPSGLVESEYLDGFNQADVEDYSFSRSTTVHYVHYSVTLPNQHMTMKFSGNYMMRVYSEDDPDVNLLQARFSVSESKVRINGEASSRTDTGSDNGNQQLSFTVDASGVDVKNMLSDLKVVVSRNGRTDDVVMLESPQRINGRIAYYEHLRNLIFPGGNEYRRFENTSVDFPTMGVESIDYEYPYYHVTLFRDAPRVGEQYRYDSTQYGRFKVREYNSDDSDVEADYMITHFILDMPELYDYDIYIDGDMTCRRFSPESMMRYDAESNSYRGALLLKQGAYNYQYLAVPKGGKRGVTSVIEGDCHPTVNEYLISVYYREPGARYDRLLGSTVIYSGY</sequence>